<dbReference type="GO" id="GO:0005829">
    <property type="term" value="C:cytosol"/>
    <property type="evidence" value="ECO:0007669"/>
    <property type="project" value="TreeGrafter"/>
</dbReference>
<dbReference type="GO" id="GO:0003723">
    <property type="term" value="F:RNA binding"/>
    <property type="evidence" value="ECO:0007669"/>
    <property type="project" value="UniProtKB-UniRule"/>
</dbReference>
<keyword evidence="1 3" id="KW-0963">Cytoplasm</keyword>
<dbReference type="InterPro" id="IPR020081">
    <property type="entry name" value="SsrA-bd_prot_CS"/>
</dbReference>
<comment type="similarity">
    <text evidence="3">Belongs to the SmpB family.</text>
</comment>
<organism evidence="4 5">
    <name type="scientific">Halpernia frigidisoli</name>
    <dbReference type="NCBI Taxonomy" id="1125876"/>
    <lineage>
        <taxon>Bacteria</taxon>
        <taxon>Pseudomonadati</taxon>
        <taxon>Bacteroidota</taxon>
        <taxon>Flavobacteriia</taxon>
        <taxon>Flavobacteriales</taxon>
        <taxon>Weeksellaceae</taxon>
        <taxon>Chryseobacterium group</taxon>
        <taxon>Halpernia</taxon>
    </lineage>
</organism>
<evidence type="ECO:0000313" key="4">
    <source>
        <dbReference type="EMBL" id="SFI15427.1"/>
    </source>
</evidence>
<dbReference type="InterPro" id="IPR023620">
    <property type="entry name" value="SmpB"/>
</dbReference>
<dbReference type="PROSITE" id="PS01317">
    <property type="entry name" value="SSRP"/>
    <property type="match status" value="1"/>
</dbReference>
<evidence type="ECO:0000256" key="3">
    <source>
        <dbReference type="HAMAP-Rule" id="MF_00023"/>
    </source>
</evidence>
<dbReference type="STRING" id="1125876.SAMN05443292_1672"/>
<dbReference type="PANTHER" id="PTHR30308:SF2">
    <property type="entry name" value="SSRA-BINDING PROTEIN"/>
    <property type="match status" value="1"/>
</dbReference>
<evidence type="ECO:0000256" key="1">
    <source>
        <dbReference type="ARBA" id="ARBA00022490"/>
    </source>
</evidence>
<evidence type="ECO:0000313" key="5">
    <source>
        <dbReference type="Proteomes" id="UP000198931"/>
    </source>
</evidence>
<gene>
    <name evidence="3" type="primary">smpB</name>
    <name evidence="4" type="ORF">SAMN05443292_1672</name>
</gene>
<dbReference type="Gene3D" id="2.40.280.10">
    <property type="match status" value="1"/>
</dbReference>
<dbReference type="GO" id="GO:0070929">
    <property type="term" value="P:trans-translation"/>
    <property type="evidence" value="ECO:0007669"/>
    <property type="project" value="UniProtKB-UniRule"/>
</dbReference>
<proteinExistence type="inferred from homology"/>
<keyword evidence="5" id="KW-1185">Reference proteome</keyword>
<accession>A0A1I3FW88</accession>
<dbReference type="NCBIfam" id="NF003843">
    <property type="entry name" value="PRK05422.1"/>
    <property type="match status" value="1"/>
</dbReference>
<name>A0A1I3FW88_9FLAO</name>
<dbReference type="InterPro" id="IPR000037">
    <property type="entry name" value="SsrA-bd_prot"/>
</dbReference>
<dbReference type="NCBIfam" id="TIGR00086">
    <property type="entry name" value="smpB"/>
    <property type="match status" value="1"/>
</dbReference>
<dbReference type="EMBL" id="FOQT01000002">
    <property type="protein sequence ID" value="SFI15427.1"/>
    <property type="molecule type" value="Genomic_DNA"/>
</dbReference>
<dbReference type="AlphaFoldDB" id="A0A1I3FW88"/>
<dbReference type="GO" id="GO:0070930">
    <property type="term" value="P:trans-translation-dependent protein tagging"/>
    <property type="evidence" value="ECO:0007669"/>
    <property type="project" value="TreeGrafter"/>
</dbReference>
<dbReference type="Proteomes" id="UP000198931">
    <property type="component" value="Unassembled WGS sequence"/>
</dbReference>
<reference evidence="4 5" key="1">
    <citation type="submission" date="2016-10" db="EMBL/GenBank/DDBJ databases">
        <authorList>
            <person name="de Groot N.N."/>
        </authorList>
    </citation>
    <scope>NUCLEOTIDE SEQUENCE [LARGE SCALE GENOMIC DNA]</scope>
    <source>
        <strain evidence="4 5">DSM 26000</strain>
    </source>
</reference>
<dbReference type="HAMAP" id="MF_00023">
    <property type="entry name" value="SmpB"/>
    <property type="match status" value="1"/>
</dbReference>
<evidence type="ECO:0000256" key="2">
    <source>
        <dbReference type="ARBA" id="ARBA00022884"/>
    </source>
</evidence>
<dbReference type="CDD" id="cd09294">
    <property type="entry name" value="SmpB"/>
    <property type="match status" value="1"/>
</dbReference>
<keyword evidence="2 3" id="KW-0694">RNA-binding</keyword>
<dbReference type="PANTHER" id="PTHR30308">
    <property type="entry name" value="TMRNA-BINDING COMPONENT OF TRANS-TRANSLATION TAGGING COMPLEX"/>
    <property type="match status" value="1"/>
</dbReference>
<comment type="function">
    <text evidence="3">Required for rescue of stalled ribosomes mediated by trans-translation. Binds to transfer-messenger RNA (tmRNA), required for stable association of tmRNA with ribosomes. tmRNA and SmpB together mimic tRNA shape, replacing the anticodon stem-loop with SmpB. tmRNA is encoded by the ssrA gene; the 2 termini fold to resemble tRNA(Ala) and it encodes a 'tag peptide', a short internal open reading frame. During trans-translation Ala-aminoacylated tmRNA acts like a tRNA, entering the A-site of stalled ribosomes, displacing the stalled mRNA. The ribosome then switches to translate the ORF on the tmRNA; the nascent peptide is terminated with the 'tag peptide' encoded by the tmRNA and targeted for degradation. The ribosome is freed to recommence translation, which seems to be the essential function of trans-translation.</text>
</comment>
<protein>
    <recommendedName>
        <fullName evidence="3">SsrA-binding protein</fullName>
    </recommendedName>
    <alternativeName>
        <fullName evidence="3">Small protein B</fullName>
    </alternativeName>
</protein>
<sequence length="160" mass="18535">MVALKCKEMKIQKSVTILNKRARFEYELSDEVEAGVVLTGTEIKSLRSSKASITESFCQFTDNELYIINMSIEEYKLGTFYNHKAKRERKLLLHKKEMLKFNKKMNDVGNTIVPLKLYINDAGRAKILIAVGKGKKLFDKRESIKDRESKRSLQRVLKKS</sequence>
<dbReference type="Pfam" id="PF01668">
    <property type="entry name" value="SmpB"/>
    <property type="match status" value="1"/>
</dbReference>
<comment type="subcellular location">
    <subcellularLocation>
        <location evidence="3">Cytoplasm</location>
    </subcellularLocation>
    <text evidence="3">The tmRNA-SmpB complex associates with stalled 70S ribosomes.</text>
</comment>
<dbReference type="SUPFAM" id="SSF74982">
    <property type="entry name" value="Small protein B (SmpB)"/>
    <property type="match status" value="1"/>
</dbReference>